<dbReference type="InParanoid" id="A0A0D0DJZ7"/>
<evidence type="ECO:0000313" key="2">
    <source>
        <dbReference type="Proteomes" id="UP000054538"/>
    </source>
</evidence>
<dbReference type="OrthoDB" id="2688561at2759"/>
<reference evidence="2" key="2">
    <citation type="submission" date="2015-01" db="EMBL/GenBank/DDBJ databases">
        <title>Evolutionary Origins and Diversification of the Mycorrhizal Mutualists.</title>
        <authorList>
            <consortium name="DOE Joint Genome Institute"/>
            <consortium name="Mycorrhizal Genomics Consortium"/>
            <person name="Kohler A."/>
            <person name="Kuo A."/>
            <person name="Nagy L.G."/>
            <person name="Floudas D."/>
            <person name="Copeland A."/>
            <person name="Barry K.W."/>
            <person name="Cichocki N."/>
            <person name="Veneault-Fourrey C."/>
            <person name="LaButti K."/>
            <person name="Lindquist E.A."/>
            <person name="Lipzen A."/>
            <person name="Lundell T."/>
            <person name="Morin E."/>
            <person name="Murat C."/>
            <person name="Riley R."/>
            <person name="Ohm R."/>
            <person name="Sun H."/>
            <person name="Tunlid A."/>
            <person name="Henrissat B."/>
            <person name="Grigoriev I.V."/>
            <person name="Hibbett D.S."/>
            <person name="Martin F."/>
        </authorList>
    </citation>
    <scope>NUCLEOTIDE SEQUENCE [LARGE SCALE GENOMIC DNA]</scope>
    <source>
        <strain evidence="2">Ve08.2h10</strain>
    </source>
</reference>
<organism evidence="1 2">
    <name type="scientific">Paxillus rubicundulus Ve08.2h10</name>
    <dbReference type="NCBI Taxonomy" id="930991"/>
    <lineage>
        <taxon>Eukaryota</taxon>
        <taxon>Fungi</taxon>
        <taxon>Dikarya</taxon>
        <taxon>Basidiomycota</taxon>
        <taxon>Agaricomycotina</taxon>
        <taxon>Agaricomycetes</taxon>
        <taxon>Agaricomycetidae</taxon>
        <taxon>Boletales</taxon>
        <taxon>Paxilineae</taxon>
        <taxon>Paxillaceae</taxon>
        <taxon>Paxillus</taxon>
    </lineage>
</organism>
<dbReference type="STRING" id="930991.A0A0D0DJZ7"/>
<protein>
    <submittedName>
        <fullName evidence="1">Uncharacterized protein</fullName>
    </submittedName>
</protein>
<reference evidence="1 2" key="1">
    <citation type="submission" date="2014-04" db="EMBL/GenBank/DDBJ databases">
        <authorList>
            <consortium name="DOE Joint Genome Institute"/>
            <person name="Kuo A."/>
            <person name="Kohler A."/>
            <person name="Jargeat P."/>
            <person name="Nagy L.G."/>
            <person name="Floudas D."/>
            <person name="Copeland A."/>
            <person name="Barry K.W."/>
            <person name="Cichocki N."/>
            <person name="Veneault-Fourrey C."/>
            <person name="LaButti K."/>
            <person name="Lindquist E.A."/>
            <person name="Lipzen A."/>
            <person name="Lundell T."/>
            <person name="Morin E."/>
            <person name="Murat C."/>
            <person name="Sun H."/>
            <person name="Tunlid A."/>
            <person name="Henrissat B."/>
            <person name="Grigoriev I.V."/>
            <person name="Hibbett D.S."/>
            <person name="Martin F."/>
            <person name="Nordberg H.P."/>
            <person name="Cantor M.N."/>
            <person name="Hua S.X."/>
        </authorList>
    </citation>
    <scope>NUCLEOTIDE SEQUENCE [LARGE SCALE GENOMIC DNA]</scope>
    <source>
        <strain evidence="1 2">Ve08.2h10</strain>
    </source>
</reference>
<evidence type="ECO:0000313" key="1">
    <source>
        <dbReference type="EMBL" id="KIK78490.1"/>
    </source>
</evidence>
<dbReference type="Proteomes" id="UP000054538">
    <property type="component" value="Unassembled WGS sequence"/>
</dbReference>
<name>A0A0D0DJZ7_9AGAM</name>
<dbReference type="HOGENOM" id="CLU_2489441_0_0_1"/>
<proteinExistence type="predicted"/>
<accession>A0A0D0DJZ7</accession>
<dbReference type="EMBL" id="KN826573">
    <property type="protein sequence ID" value="KIK78490.1"/>
    <property type="molecule type" value="Genomic_DNA"/>
</dbReference>
<sequence length="87" mass="9947">MVSGKAKVICKVIYEQHNAREQRLDQEQVSTGQQESPRDMSVIVGTLWATAQNDTHHIWLVSRPSTLLCHLRDCELHPNNVRSQAQQ</sequence>
<feature type="non-terminal residue" evidence="1">
    <location>
        <position position="87"/>
    </location>
</feature>
<dbReference type="AlphaFoldDB" id="A0A0D0DJZ7"/>
<gene>
    <name evidence="1" type="ORF">PAXRUDRAFT_773087</name>
</gene>
<keyword evidence="2" id="KW-1185">Reference proteome</keyword>